<evidence type="ECO:0000313" key="3">
    <source>
        <dbReference type="Proteomes" id="UP000674143"/>
    </source>
</evidence>
<reference evidence="3" key="2">
    <citation type="journal article" date="2021" name="Sci. Data">
        <title>Chromosome-scale genome sequencing, assembly and annotation of six genomes from subfamily Leishmaniinae.</title>
        <authorList>
            <person name="Almutairi H."/>
            <person name="Urbaniak M.D."/>
            <person name="Bates M.D."/>
            <person name="Jariyapan N."/>
            <person name="Kwakye-Nuako G."/>
            <person name="Thomaz Soccol V."/>
            <person name="Al-Salem W.S."/>
            <person name="Dillon R.J."/>
            <person name="Bates P.A."/>
            <person name="Gatherer D."/>
        </authorList>
    </citation>
    <scope>NUCLEOTIDE SEQUENCE [LARGE SCALE GENOMIC DNA]</scope>
</reference>
<keyword evidence="3" id="KW-1185">Reference proteome</keyword>
<dbReference type="RefSeq" id="XP_067062849.1">
    <property type="nucleotide sequence ID" value="XM_067207281.1"/>
</dbReference>
<sequence>MEQQAPLIAAARQQEQSATGMATRTHSTNEETFDSVRQAAVVMFKQRTKDLTRLAQVETQCQTIEAELRQAQTCVTQLVAQQASLEALLEEEQQRSRQRESRLQELHSALLQLDEEQQTSGELQHSAEAAIGAATAFIRKFTNADGRLFQLLAAASARTSGRSAPEIQRLLAGVQQVLSAAETHLQSLVCLPSFSRITEASASGDSRYAASSSLAAMVSVDVCATGVSHALQEWAAKTDWAQHRELADALKIMQQLVVWLSTESSAPEEAQKAAAVGDASCEFDLPWPSLPPCAEDVVTEVHWFGSRSLPLATFQASTHSCGSAEVAADDDGLRGNLRSEEVLKDVAGDAIPSSEAVQLVLQQDLLAPLQAILTYNAHLVAVCAQHHLQLPEDASLHAACVVATQQRWVCFHAAWQQWREDVLKAQAAVEAATGAEAELGAARAALLTLRESCEEQSRHYASRMEEVASLKEAEVSQYAAAWLRGVRTLQMQRNSLSATSNTIASLTEEASALTTALHDGSEHRAHADNARGIALSEQHEKLTATRQRVKVVKARVTSLEAECAEAQRVQQVVRDQHVALVSCATACLPPSPSAAENGVVANVRQPASWALSEMPVAKCAASVALTLLQSTAACSSAHTAWTERLVELSSEVDGVAGEGDSNSLLTASVSQFFENLMVRCRDARAASSESGSEPALDPLAVRLAIEDTAAGLRLPSDLFLDDVVDAELLTQMPHLRILSRAEEAIRASAEEHRVFMSAATAEISLLRSELETAEV</sequence>
<protein>
    <submittedName>
        <fullName evidence="2">Uncharacterized protein</fullName>
    </submittedName>
</protein>
<dbReference type="KEGG" id="loi:92361215"/>
<comment type="caution">
    <text evidence="2">The sequence shown here is derived from an EMBL/GenBank/DDBJ whole genome shotgun (WGS) entry which is preliminary data.</text>
</comment>
<keyword evidence="1" id="KW-0175">Coiled coil</keyword>
<dbReference type="EMBL" id="JAFHLR010000024">
    <property type="protein sequence ID" value="KAG5477942.1"/>
    <property type="molecule type" value="Genomic_DNA"/>
</dbReference>
<evidence type="ECO:0000256" key="1">
    <source>
        <dbReference type="SAM" id="Coils"/>
    </source>
</evidence>
<organism evidence="2 3">
    <name type="scientific">Leishmania orientalis</name>
    <dbReference type="NCBI Taxonomy" id="2249476"/>
    <lineage>
        <taxon>Eukaryota</taxon>
        <taxon>Discoba</taxon>
        <taxon>Euglenozoa</taxon>
        <taxon>Kinetoplastea</taxon>
        <taxon>Metakinetoplastina</taxon>
        <taxon>Trypanosomatida</taxon>
        <taxon>Trypanosomatidae</taxon>
        <taxon>Leishmaniinae</taxon>
        <taxon>Leishmania</taxon>
    </lineage>
</organism>
<accession>A0A836G9P4</accession>
<dbReference type="AlphaFoldDB" id="A0A836G9P4"/>
<dbReference type="GeneID" id="92361215"/>
<proteinExistence type="predicted"/>
<reference evidence="3" key="1">
    <citation type="journal article" date="2021" name="Microbiol. Resour. Announc.">
        <title>LGAAP: Leishmaniinae Genome Assembly and Annotation Pipeline.</title>
        <authorList>
            <person name="Almutairi H."/>
            <person name="Urbaniak M.D."/>
            <person name="Bates M.D."/>
            <person name="Jariyapan N."/>
            <person name="Kwakye-Nuako G."/>
            <person name="Thomaz-Soccol V."/>
            <person name="Al-Salem W.S."/>
            <person name="Dillon R.J."/>
            <person name="Bates P.A."/>
            <person name="Gatherer D."/>
        </authorList>
    </citation>
    <scope>NUCLEOTIDE SEQUENCE [LARGE SCALE GENOMIC DNA]</scope>
</reference>
<name>A0A836G9P4_9TRYP</name>
<evidence type="ECO:0000313" key="2">
    <source>
        <dbReference type="EMBL" id="KAG5477942.1"/>
    </source>
</evidence>
<gene>
    <name evidence="2" type="ORF">LSCM4_05337</name>
</gene>
<feature type="coiled-coil region" evidence="1">
    <location>
        <begin position="542"/>
        <end position="569"/>
    </location>
</feature>
<dbReference type="Proteomes" id="UP000674143">
    <property type="component" value="Unassembled WGS sequence"/>
</dbReference>
<feature type="coiled-coil region" evidence="1">
    <location>
        <begin position="54"/>
        <end position="109"/>
    </location>
</feature>